<dbReference type="eggNOG" id="COG0715">
    <property type="taxonomic scope" value="Bacteria"/>
</dbReference>
<evidence type="ECO:0000313" key="5">
    <source>
        <dbReference type="EMBL" id="ABQ31923.1"/>
    </source>
</evidence>
<sequence length="359" mass="38999">MLTRKQFIKTGAGAATAAAVLPGLPVARAGGAKKFKLAWTIYVGWMPWPWAADKGIVKKWADKYGIEIEVIEVADYPTSINQYTAGAFDALTITNMDTLAVPAVGGVDSTSIITGDYSNGNDAVILKDKTKFTDLKGQKVNLVQYSVSQYLFDRGLEKHHMSERDVRIVNTSDADMAAAWMTKAVTAVVTWNPIVQEIMKNADAHEVFTSAQIPGEILDLCIVRTDVLKAHPEFAKALTGAWYETLGIMLSDSAEGKAARTAMAKLSGTDLEGFDAQLKTTHLFADPAGAAAFTRSAQLVKTMEYVRTFLFRHGLMGQGATSPNVVGIAFPDGKILGDKRNVKFRYTSDFMRMAAAKKL</sequence>
<reference evidence="5 6" key="1">
    <citation type="submission" date="2007-05" db="EMBL/GenBank/DDBJ databases">
        <title>Complete sequence of chromosome of Acidiphilium cryptum JF-5.</title>
        <authorList>
            <consortium name="US DOE Joint Genome Institute"/>
            <person name="Copeland A."/>
            <person name="Lucas S."/>
            <person name="Lapidus A."/>
            <person name="Barry K."/>
            <person name="Detter J.C."/>
            <person name="Glavina del Rio T."/>
            <person name="Hammon N."/>
            <person name="Israni S."/>
            <person name="Dalin E."/>
            <person name="Tice H."/>
            <person name="Pitluck S."/>
            <person name="Sims D."/>
            <person name="Brettin T."/>
            <person name="Bruce D."/>
            <person name="Han C."/>
            <person name="Schmutz J."/>
            <person name="Larimer F."/>
            <person name="Land M."/>
            <person name="Hauser L."/>
            <person name="Kyrpides N."/>
            <person name="Kim E."/>
            <person name="Magnuson T."/>
            <person name="Richardson P."/>
        </authorList>
    </citation>
    <scope>NUCLEOTIDE SEQUENCE [LARGE SCALE GENOMIC DNA]</scope>
    <source>
        <strain evidence="5 6">JF-5</strain>
    </source>
</reference>
<evidence type="ECO:0000256" key="3">
    <source>
        <dbReference type="ARBA" id="ARBA00022729"/>
    </source>
</evidence>
<dbReference type="STRING" id="349163.Acry_2732"/>
<feature type="domain" description="SsuA/THI5-like" evidence="4">
    <location>
        <begin position="62"/>
        <end position="246"/>
    </location>
</feature>
<evidence type="ECO:0000313" key="6">
    <source>
        <dbReference type="Proteomes" id="UP000000245"/>
    </source>
</evidence>
<dbReference type="SUPFAM" id="SSF53850">
    <property type="entry name" value="Periplasmic binding protein-like II"/>
    <property type="match status" value="1"/>
</dbReference>
<dbReference type="InterPro" id="IPR015168">
    <property type="entry name" value="SsuA/THI5"/>
</dbReference>
<dbReference type="AlphaFoldDB" id="A5G241"/>
<comment type="similarity">
    <text evidence="2">Belongs to the bacterial solute-binding protein SsuA/TauA family.</text>
</comment>
<dbReference type="PANTHER" id="PTHR30024:SF47">
    <property type="entry name" value="TAURINE-BINDING PERIPLASMIC PROTEIN"/>
    <property type="match status" value="1"/>
</dbReference>
<accession>A5G241</accession>
<dbReference type="GO" id="GO:0042597">
    <property type="term" value="C:periplasmic space"/>
    <property type="evidence" value="ECO:0007669"/>
    <property type="project" value="UniProtKB-SubCell"/>
</dbReference>
<dbReference type="Proteomes" id="UP000000245">
    <property type="component" value="Chromosome"/>
</dbReference>
<protein>
    <submittedName>
        <fullName evidence="5">ABC-type nitrate/sulfonate/bicarbonate transport systems periplasmic components-like protein</fullName>
    </submittedName>
</protein>
<dbReference type="NCBIfam" id="TIGR03427">
    <property type="entry name" value="ABC_peri_uca"/>
    <property type="match status" value="1"/>
</dbReference>
<evidence type="ECO:0000256" key="2">
    <source>
        <dbReference type="ARBA" id="ARBA00010742"/>
    </source>
</evidence>
<dbReference type="Gene3D" id="3.40.190.10">
    <property type="entry name" value="Periplasmic binding protein-like II"/>
    <property type="match status" value="2"/>
</dbReference>
<dbReference type="EMBL" id="CP000697">
    <property type="protein sequence ID" value="ABQ31923.1"/>
    <property type="molecule type" value="Genomic_DNA"/>
</dbReference>
<dbReference type="PANTHER" id="PTHR30024">
    <property type="entry name" value="ALIPHATIC SULFONATES-BINDING PROTEIN-RELATED"/>
    <property type="match status" value="1"/>
</dbReference>
<dbReference type="KEGG" id="acr:Acry_2732"/>
<dbReference type="RefSeq" id="WP_012040269.1">
    <property type="nucleotide sequence ID" value="NC_009484.1"/>
</dbReference>
<evidence type="ECO:0000256" key="1">
    <source>
        <dbReference type="ARBA" id="ARBA00004418"/>
    </source>
</evidence>
<keyword evidence="3" id="KW-0732">Signal</keyword>
<dbReference type="PROSITE" id="PS51318">
    <property type="entry name" value="TAT"/>
    <property type="match status" value="1"/>
</dbReference>
<proteinExistence type="inferred from homology"/>
<dbReference type="InterPro" id="IPR017793">
    <property type="entry name" value="ABC_transptr_urea-assoc_sub-bd"/>
</dbReference>
<dbReference type="InterPro" id="IPR006311">
    <property type="entry name" value="TAT_signal"/>
</dbReference>
<dbReference type="HOGENOM" id="CLU_028871_3_2_5"/>
<comment type="subcellular location">
    <subcellularLocation>
        <location evidence="1">Periplasm</location>
    </subcellularLocation>
</comment>
<gene>
    <name evidence="5" type="ordered locus">Acry_2732</name>
</gene>
<keyword evidence="6" id="KW-1185">Reference proteome</keyword>
<dbReference type="Pfam" id="PF09084">
    <property type="entry name" value="NMT1"/>
    <property type="match status" value="1"/>
</dbReference>
<name>A5G241_ACICJ</name>
<evidence type="ECO:0000259" key="4">
    <source>
        <dbReference type="Pfam" id="PF09084"/>
    </source>
</evidence>
<organism evidence="5 6">
    <name type="scientific">Acidiphilium cryptum (strain JF-5)</name>
    <dbReference type="NCBI Taxonomy" id="349163"/>
    <lineage>
        <taxon>Bacteria</taxon>
        <taxon>Pseudomonadati</taxon>
        <taxon>Pseudomonadota</taxon>
        <taxon>Alphaproteobacteria</taxon>
        <taxon>Acetobacterales</taxon>
        <taxon>Acidocellaceae</taxon>
        <taxon>Acidiphilium</taxon>
    </lineage>
</organism>